<keyword evidence="6" id="KW-0862">Zinc</keyword>
<dbReference type="Gene3D" id="3.30.420.10">
    <property type="entry name" value="Ribonuclease H-like superfamily/Ribonuclease H"/>
    <property type="match status" value="1"/>
</dbReference>
<dbReference type="SUPFAM" id="SSF53098">
    <property type="entry name" value="Ribonuclease H-like"/>
    <property type="match status" value="1"/>
</dbReference>
<dbReference type="GO" id="GO:0035613">
    <property type="term" value="F:RNA stem-loop binding"/>
    <property type="evidence" value="ECO:0007669"/>
    <property type="project" value="TreeGrafter"/>
</dbReference>
<evidence type="ECO:0000256" key="6">
    <source>
        <dbReference type="ARBA" id="ARBA00022833"/>
    </source>
</evidence>
<comment type="caution">
    <text evidence="10">The sequence shown here is derived from an EMBL/GenBank/DDBJ whole genome shotgun (WGS) entry which is preliminary data.</text>
</comment>
<evidence type="ECO:0000256" key="3">
    <source>
        <dbReference type="ARBA" id="ARBA00022722"/>
    </source>
</evidence>
<name>A0A7K8HU13_9CORV</name>
<dbReference type="PANTHER" id="PTHR41694:SF4">
    <property type="entry name" value="ENDOGENOUS RETROVIRUS GROUP K MEMBER 10 POL PROTEIN-RELATED"/>
    <property type="match status" value="1"/>
</dbReference>
<keyword evidence="4" id="KW-0255">Endonuclease</keyword>
<keyword evidence="11" id="KW-1185">Reference proteome</keyword>
<dbReference type="PROSITE" id="PS50994">
    <property type="entry name" value="INTEGRASE"/>
    <property type="match status" value="1"/>
</dbReference>
<sequence>VAHTTGIPHAPTGQSIVERTHQTLKRVLEQQRGGAEINSPMIRLCKALFTINFLNSSFKEPDPPVLRHFANTKQAKLKETPPVLIKDPETHQIQGPYPLI</sequence>
<organism evidence="10 11">
    <name type="scientific">Aleadryas rufinucha</name>
    <name type="common">rufous-naped whistler</name>
    <dbReference type="NCBI Taxonomy" id="461220"/>
    <lineage>
        <taxon>Eukaryota</taxon>
        <taxon>Metazoa</taxon>
        <taxon>Chordata</taxon>
        <taxon>Craniata</taxon>
        <taxon>Vertebrata</taxon>
        <taxon>Euteleostomi</taxon>
        <taxon>Archelosauria</taxon>
        <taxon>Archosauria</taxon>
        <taxon>Dinosauria</taxon>
        <taxon>Saurischia</taxon>
        <taxon>Theropoda</taxon>
        <taxon>Coelurosauria</taxon>
        <taxon>Aves</taxon>
        <taxon>Neognathae</taxon>
        <taxon>Neoaves</taxon>
        <taxon>Telluraves</taxon>
        <taxon>Australaves</taxon>
        <taxon>Passeriformes</taxon>
        <taxon>Corvoidea</taxon>
        <taxon>Pachycephalidae</taxon>
        <taxon>Aleadryas</taxon>
    </lineage>
</organism>
<dbReference type="Proteomes" id="UP000557196">
    <property type="component" value="Unassembled WGS sequence"/>
</dbReference>
<dbReference type="AlphaFoldDB" id="A0A7K8HU13"/>
<accession>A0A7K8HU13</accession>
<evidence type="ECO:0000259" key="9">
    <source>
        <dbReference type="PROSITE" id="PS50994"/>
    </source>
</evidence>
<evidence type="ECO:0000256" key="1">
    <source>
        <dbReference type="ARBA" id="ARBA00022679"/>
    </source>
</evidence>
<dbReference type="InterPro" id="IPR036397">
    <property type="entry name" value="RNaseH_sf"/>
</dbReference>
<dbReference type="GO" id="GO:0016787">
    <property type="term" value="F:hydrolase activity"/>
    <property type="evidence" value="ECO:0007669"/>
    <property type="project" value="UniProtKB-KW"/>
</dbReference>
<evidence type="ECO:0000313" key="11">
    <source>
        <dbReference type="Proteomes" id="UP000557196"/>
    </source>
</evidence>
<protein>
    <submittedName>
        <fullName evidence="10">POK19 protein</fullName>
    </submittedName>
</protein>
<evidence type="ECO:0000256" key="5">
    <source>
        <dbReference type="ARBA" id="ARBA00022801"/>
    </source>
</evidence>
<evidence type="ECO:0000256" key="4">
    <source>
        <dbReference type="ARBA" id="ARBA00022759"/>
    </source>
</evidence>
<proteinExistence type="predicted"/>
<dbReference type="InterPro" id="IPR012337">
    <property type="entry name" value="RNaseH-like_sf"/>
</dbReference>
<evidence type="ECO:0000256" key="8">
    <source>
        <dbReference type="ARBA" id="ARBA00023268"/>
    </source>
</evidence>
<keyword evidence="2" id="KW-0548">Nucleotidyltransferase</keyword>
<evidence type="ECO:0000256" key="7">
    <source>
        <dbReference type="ARBA" id="ARBA00022918"/>
    </source>
</evidence>
<feature type="domain" description="Integrase catalytic" evidence="9">
    <location>
        <begin position="1"/>
        <end position="72"/>
    </location>
</feature>
<reference evidence="10 11" key="1">
    <citation type="submission" date="2019-09" db="EMBL/GenBank/DDBJ databases">
        <title>Bird 10,000 Genomes (B10K) Project - Family phase.</title>
        <authorList>
            <person name="Zhang G."/>
        </authorList>
    </citation>
    <scope>NUCLEOTIDE SEQUENCE [LARGE SCALE GENOMIC DNA]</scope>
    <source>
        <strain evidence="10">B10K-DU-029-36</strain>
        <tissue evidence="10">Muscle</tissue>
    </source>
</reference>
<keyword evidence="8" id="KW-0511">Multifunctional enzyme</keyword>
<evidence type="ECO:0000256" key="2">
    <source>
        <dbReference type="ARBA" id="ARBA00022695"/>
    </source>
</evidence>
<feature type="non-terminal residue" evidence="10">
    <location>
        <position position="100"/>
    </location>
</feature>
<gene>
    <name evidence="10" type="primary">Ervk19_0</name>
    <name evidence="10" type="ORF">ALERUF_R15534</name>
</gene>
<keyword evidence="1" id="KW-0808">Transferase</keyword>
<keyword evidence="5" id="KW-0378">Hydrolase</keyword>
<dbReference type="GO" id="GO:0015074">
    <property type="term" value="P:DNA integration"/>
    <property type="evidence" value="ECO:0007669"/>
    <property type="project" value="InterPro"/>
</dbReference>
<dbReference type="GO" id="GO:0004519">
    <property type="term" value="F:endonuclease activity"/>
    <property type="evidence" value="ECO:0007669"/>
    <property type="project" value="UniProtKB-KW"/>
</dbReference>
<keyword evidence="3" id="KW-0540">Nuclease</keyword>
<dbReference type="EMBL" id="VZTH01011960">
    <property type="protein sequence ID" value="NXC59545.1"/>
    <property type="molecule type" value="Genomic_DNA"/>
</dbReference>
<dbReference type="GO" id="GO:0003964">
    <property type="term" value="F:RNA-directed DNA polymerase activity"/>
    <property type="evidence" value="ECO:0007669"/>
    <property type="project" value="UniProtKB-KW"/>
</dbReference>
<keyword evidence="7" id="KW-0695">RNA-directed DNA polymerase</keyword>
<dbReference type="PANTHER" id="PTHR41694">
    <property type="entry name" value="ENDOGENOUS RETROVIRUS GROUP K MEMBER POL PROTEIN"/>
    <property type="match status" value="1"/>
</dbReference>
<feature type="non-terminal residue" evidence="10">
    <location>
        <position position="1"/>
    </location>
</feature>
<evidence type="ECO:0000313" key="10">
    <source>
        <dbReference type="EMBL" id="NXC59545.1"/>
    </source>
</evidence>
<dbReference type="InterPro" id="IPR001584">
    <property type="entry name" value="Integrase_cat-core"/>
</dbReference>